<dbReference type="EMBL" id="JAAITS010000033">
    <property type="protein sequence ID" value="NSG86138.1"/>
    <property type="molecule type" value="Genomic_DNA"/>
</dbReference>
<proteinExistence type="predicted"/>
<dbReference type="Gene3D" id="3.40.50.2300">
    <property type="match status" value="2"/>
</dbReference>
<dbReference type="InterPro" id="IPR028082">
    <property type="entry name" value="Peripla_BP_I"/>
</dbReference>
<dbReference type="Gene3D" id="1.10.260.40">
    <property type="entry name" value="lambda repressor-like DNA-binding domains"/>
    <property type="match status" value="1"/>
</dbReference>
<evidence type="ECO:0000313" key="5">
    <source>
        <dbReference type="EMBL" id="NSG86138.1"/>
    </source>
</evidence>
<dbReference type="CDD" id="cd06267">
    <property type="entry name" value="PBP1_LacI_sugar_binding-like"/>
    <property type="match status" value="1"/>
</dbReference>
<reference evidence="5 6" key="1">
    <citation type="journal article" date="2020" name="Cell Host Microbe">
        <title>Functional and Genomic Variation between Human-Derived Isolates of Lachnospiraceae Reveals Inter- and Intra-Species Diversity.</title>
        <authorList>
            <person name="Sorbara M.T."/>
            <person name="Littmann E.R."/>
            <person name="Fontana E."/>
            <person name="Moody T.U."/>
            <person name="Kohout C.E."/>
            <person name="Gjonbalaj M."/>
            <person name="Eaton V."/>
            <person name="Seok R."/>
            <person name="Leiner I.M."/>
            <person name="Pamer E.G."/>
        </authorList>
    </citation>
    <scope>NUCLEOTIDE SEQUENCE [LARGE SCALE GENOMIC DNA]</scope>
    <source>
        <strain evidence="5 6">MSK.17.74</strain>
    </source>
</reference>
<dbReference type="Proteomes" id="UP001644719">
    <property type="component" value="Unassembled WGS sequence"/>
</dbReference>
<evidence type="ECO:0000313" key="6">
    <source>
        <dbReference type="Proteomes" id="UP001644719"/>
    </source>
</evidence>
<evidence type="ECO:0000256" key="2">
    <source>
        <dbReference type="ARBA" id="ARBA00023125"/>
    </source>
</evidence>
<dbReference type="Pfam" id="PF00356">
    <property type="entry name" value="LacI"/>
    <property type="match status" value="1"/>
</dbReference>
<gene>
    <name evidence="5" type="ORF">G5B17_12125</name>
</gene>
<dbReference type="PANTHER" id="PTHR30146">
    <property type="entry name" value="LACI-RELATED TRANSCRIPTIONAL REPRESSOR"/>
    <property type="match status" value="1"/>
</dbReference>
<feature type="domain" description="HTH lacI-type" evidence="4">
    <location>
        <begin position="5"/>
        <end position="49"/>
    </location>
</feature>
<evidence type="ECO:0000256" key="3">
    <source>
        <dbReference type="ARBA" id="ARBA00023163"/>
    </source>
</evidence>
<dbReference type="PANTHER" id="PTHR30146:SF109">
    <property type="entry name" value="HTH-TYPE TRANSCRIPTIONAL REGULATOR GALS"/>
    <property type="match status" value="1"/>
</dbReference>
<keyword evidence="3" id="KW-0804">Transcription</keyword>
<accession>A0ABX2HAC4</accession>
<protein>
    <submittedName>
        <fullName evidence="5">LacI family transcriptional regulator</fullName>
    </submittedName>
</protein>
<sequence>MAKKVTLDDIAAATNLSKFSVSRAIAGKSGISEETRKVVLEACERLGYVKKGSPSGNEKKYVLFVIPKIDAKDTTFWMKVILGVESDLTLRGYSLHLKVTDQSENGVAERELDGAAGVIFAGHKSLEYIDMLQKYNRPNLVLTYPPYNLFPYDTMYFADREGAYALCERMLKMGHKRIAYLGSAERPSTKKRFAGVKEAISEYGVELIKVWDQSDSIESEQVYEDLKRMKEEGSLPTLIMCSSDAKAQSLIFTLNRLGLEVPKDISVTGYNSDLDETETIPLTSIGFSKREYGRLAVHYLMEKMENPWIPVRRISIIPQFSQGETARKI</sequence>
<dbReference type="InterPro" id="IPR046335">
    <property type="entry name" value="LacI/GalR-like_sensor"/>
</dbReference>
<dbReference type="SUPFAM" id="SSF47413">
    <property type="entry name" value="lambda repressor-like DNA-binding domains"/>
    <property type="match status" value="1"/>
</dbReference>
<comment type="caution">
    <text evidence="5">The sequence shown here is derived from an EMBL/GenBank/DDBJ whole genome shotgun (WGS) entry which is preliminary data.</text>
</comment>
<evidence type="ECO:0000256" key="1">
    <source>
        <dbReference type="ARBA" id="ARBA00023015"/>
    </source>
</evidence>
<organism evidence="5 6">
    <name type="scientific">Blautia faecis</name>
    <dbReference type="NCBI Taxonomy" id="871665"/>
    <lineage>
        <taxon>Bacteria</taxon>
        <taxon>Bacillati</taxon>
        <taxon>Bacillota</taxon>
        <taxon>Clostridia</taxon>
        <taxon>Lachnospirales</taxon>
        <taxon>Lachnospiraceae</taxon>
        <taxon>Blautia</taxon>
    </lineage>
</organism>
<dbReference type="SUPFAM" id="SSF53822">
    <property type="entry name" value="Periplasmic binding protein-like I"/>
    <property type="match status" value="1"/>
</dbReference>
<dbReference type="Pfam" id="PF13377">
    <property type="entry name" value="Peripla_BP_3"/>
    <property type="match status" value="1"/>
</dbReference>
<keyword evidence="1" id="KW-0805">Transcription regulation</keyword>
<dbReference type="CDD" id="cd01392">
    <property type="entry name" value="HTH_LacI"/>
    <property type="match status" value="1"/>
</dbReference>
<dbReference type="SMART" id="SM00354">
    <property type="entry name" value="HTH_LACI"/>
    <property type="match status" value="1"/>
</dbReference>
<keyword evidence="2" id="KW-0238">DNA-binding</keyword>
<dbReference type="RefSeq" id="WP_173736076.1">
    <property type="nucleotide sequence ID" value="NZ_JAAITS010000033.1"/>
</dbReference>
<name>A0ABX2HAC4_9FIRM</name>
<keyword evidence="6" id="KW-1185">Reference proteome</keyword>
<dbReference type="InterPro" id="IPR000843">
    <property type="entry name" value="HTH_LacI"/>
</dbReference>
<dbReference type="InterPro" id="IPR010982">
    <property type="entry name" value="Lambda_DNA-bd_dom_sf"/>
</dbReference>
<dbReference type="PROSITE" id="PS50932">
    <property type="entry name" value="HTH_LACI_2"/>
    <property type="match status" value="1"/>
</dbReference>
<evidence type="ECO:0000259" key="4">
    <source>
        <dbReference type="PROSITE" id="PS50932"/>
    </source>
</evidence>